<dbReference type="EMBL" id="UZAH01030892">
    <property type="protein sequence ID" value="VDP12772.1"/>
    <property type="molecule type" value="Genomic_DNA"/>
</dbReference>
<accession>A0A183G9V5</accession>
<dbReference type="AlphaFoldDB" id="A0A183G9V5"/>
<feature type="region of interest" description="Disordered" evidence="1">
    <location>
        <begin position="1"/>
        <end position="42"/>
    </location>
</feature>
<proteinExistence type="predicted"/>
<evidence type="ECO:0000313" key="2">
    <source>
        <dbReference type="EMBL" id="VDP12772.1"/>
    </source>
</evidence>
<evidence type="ECO:0000256" key="1">
    <source>
        <dbReference type="SAM" id="MobiDB-lite"/>
    </source>
</evidence>
<organism evidence="3 4">
    <name type="scientific">Heligmosomoides polygyrus</name>
    <name type="common">Parasitic roundworm</name>
    <dbReference type="NCBI Taxonomy" id="6339"/>
    <lineage>
        <taxon>Eukaryota</taxon>
        <taxon>Metazoa</taxon>
        <taxon>Ecdysozoa</taxon>
        <taxon>Nematoda</taxon>
        <taxon>Chromadorea</taxon>
        <taxon>Rhabditida</taxon>
        <taxon>Rhabditina</taxon>
        <taxon>Rhabditomorpha</taxon>
        <taxon>Strongyloidea</taxon>
        <taxon>Heligmosomidae</taxon>
        <taxon>Heligmosomoides</taxon>
    </lineage>
</organism>
<gene>
    <name evidence="2" type="ORF">HPBE_LOCUS18748</name>
</gene>
<feature type="compositionally biased region" description="Basic and acidic residues" evidence="1">
    <location>
        <begin position="14"/>
        <end position="26"/>
    </location>
</feature>
<protein>
    <submittedName>
        <fullName evidence="2 4">Uncharacterized protein</fullName>
    </submittedName>
</protein>
<reference evidence="2 3" key="1">
    <citation type="submission" date="2018-11" db="EMBL/GenBank/DDBJ databases">
        <authorList>
            <consortium name="Pathogen Informatics"/>
        </authorList>
    </citation>
    <scope>NUCLEOTIDE SEQUENCE [LARGE SCALE GENOMIC DNA]</scope>
</reference>
<sequence length="344" mass="39557">MLRSTQGLQQRGSTHGEPEQQGREQRNLNPSNSGRGLNIQDPNHRYVALGRKRWKPIVRQQVEGQIIRFHNPAHKELQPPIGWTQSLICPIQLPETSQQLDEQADTEIWREAIFRNNQKLYNELLSLILGEQQRTSGTQTLQFASAVSAHATRMIRVLEDHHLLHALHHQLLPATDADKQYAIEMLPEALMITATEGYLRSQEMDRMEQGEQAAHIPPPEQQEDSVFVSIRAVNAGKKGHHRTFCLDNPYAIPDIHESGTTYYTRIAEQTFRPYPNPMEDRPQHQQTLKEALARRQAIKPTHRRLAHLRHEVCHLCAGRPRPTRMKALEAPDRGGGRQRQRIMI</sequence>
<dbReference type="Proteomes" id="UP000050761">
    <property type="component" value="Unassembled WGS sequence"/>
</dbReference>
<name>A0A183G9V5_HELPZ</name>
<keyword evidence="3" id="KW-1185">Reference proteome</keyword>
<feature type="compositionally biased region" description="Polar residues" evidence="1">
    <location>
        <begin position="1"/>
        <end position="13"/>
    </location>
</feature>
<evidence type="ECO:0000313" key="4">
    <source>
        <dbReference type="WBParaSite" id="HPBE_0001874901-mRNA-1"/>
    </source>
</evidence>
<dbReference type="WBParaSite" id="HPBE_0001874901-mRNA-1">
    <property type="protein sequence ID" value="HPBE_0001874901-mRNA-1"/>
    <property type="gene ID" value="HPBE_0001874901"/>
</dbReference>
<evidence type="ECO:0000313" key="3">
    <source>
        <dbReference type="Proteomes" id="UP000050761"/>
    </source>
</evidence>
<accession>A0A3P8AFI0</accession>
<reference evidence="4" key="2">
    <citation type="submission" date="2019-09" db="UniProtKB">
        <authorList>
            <consortium name="WormBaseParasite"/>
        </authorList>
    </citation>
    <scope>IDENTIFICATION</scope>
</reference>